<organism evidence="2 3">
    <name type="scientific">candidate division CPR2 bacterium GW2011_GWC2_39_10</name>
    <dbReference type="NCBI Taxonomy" id="1618345"/>
    <lineage>
        <taxon>Bacteria</taxon>
        <taxon>Bacteria division CPR2</taxon>
    </lineage>
</organism>
<feature type="transmembrane region" description="Helical" evidence="1">
    <location>
        <begin position="76"/>
        <end position="95"/>
    </location>
</feature>
<dbReference type="EMBL" id="LBVV01000005">
    <property type="protein sequence ID" value="KKQ94993.1"/>
    <property type="molecule type" value="Genomic_DNA"/>
</dbReference>
<feature type="transmembrane region" description="Helical" evidence="1">
    <location>
        <begin position="7"/>
        <end position="26"/>
    </location>
</feature>
<evidence type="ECO:0000256" key="1">
    <source>
        <dbReference type="SAM" id="Phobius"/>
    </source>
</evidence>
<reference evidence="2 3" key="1">
    <citation type="journal article" date="2015" name="Nature">
        <title>rRNA introns, odd ribosomes, and small enigmatic genomes across a large radiation of phyla.</title>
        <authorList>
            <person name="Brown C.T."/>
            <person name="Hug L.A."/>
            <person name="Thomas B.C."/>
            <person name="Sharon I."/>
            <person name="Castelle C.J."/>
            <person name="Singh A."/>
            <person name="Wilkins M.J."/>
            <person name="Williams K.H."/>
            <person name="Banfield J.F."/>
        </authorList>
    </citation>
    <scope>NUCLEOTIDE SEQUENCE [LARGE SCALE GENOMIC DNA]</scope>
</reference>
<keyword evidence="1" id="KW-1133">Transmembrane helix</keyword>
<dbReference type="Proteomes" id="UP000034207">
    <property type="component" value="Unassembled WGS sequence"/>
</dbReference>
<comment type="caution">
    <text evidence="2">The sequence shown here is derived from an EMBL/GenBank/DDBJ whole genome shotgun (WGS) entry which is preliminary data.</text>
</comment>
<name>A0A0G0LST1_UNCC2</name>
<protein>
    <submittedName>
        <fullName evidence="2">Uncharacterized protein</fullName>
    </submittedName>
</protein>
<feature type="transmembrane region" description="Helical" evidence="1">
    <location>
        <begin position="46"/>
        <end position="64"/>
    </location>
</feature>
<keyword evidence="1" id="KW-0472">Membrane</keyword>
<evidence type="ECO:0000313" key="3">
    <source>
        <dbReference type="Proteomes" id="UP000034207"/>
    </source>
</evidence>
<sequence length="97" mass="10936">MNNKKRLNFLIVGSCVVILIAVYIQFTGQSKINASCSYLDPITIDILAFLAALFLVIDGISDLFSVKSLNGRIWRIYTRTFFGVAIVTLHIIQFIHK</sequence>
<dbReference type="AlphaFoldDB" id="A0A0G0LST1"/>
<accession>A0A0G0LST1</accession>
<gene>
    <name evidence="2" type="ORF">UT18_C0005G0003</name>
</gene>
<evidence type="ECO:0000313" key="2">
    <source>
        <dbReference type="EMBL" id="KKQ94993.1"/>
    </source>
</evidence>
<keyword evidence="1" id="KW-0812">Transmembrane</keyword>
<proteinExistence type="predicted"/>